<proteinExistence type="inferred from homology"/>
<keyword evidence="5" id="KW-0677">Repeat</keyword>
<evidence type="ECO:0000256" key="7">
    <source>
        <dbReference type="ARBA" id="ARBA00023122"/>
    </source>
</evidence>
<organism evidence="14 15">
    <name type="scientific">Corynebacterium renale</name>
    <dbReference type="NCBI Taxonomy" id="1724"/>
    <lineage>
        <taxon>Bacteria</taxon>
        <taxon>Bacillati</taxon>
        <taxon>Actinomycetota</taxon>
        <taxon>Actinomycetes</taxon>
        <taxon>Mycobacteriales</taxon>
        <taxon>Corynebacteriaceae</taxon>
        <taxon>Corynebacterium</taxon>
    </lineage>
</organism>
<keyword evidence="4 10" id="KW-0812">Transmembrane</keyword>
<feature type="domain" description="CNNM transmembrane" evidence="13">
    <location>
        <begin position="1"/>
        <end position="186"/>
    </location>
</feature>
<dbReference type="InterPro" id="IPR000644">
    <property type="entry name" value="CBS_dom"/>
</dbReference>
<dbReference type="Gene3D" id="3.30.465.10">
    <property type="match status" value="1"/>
</dbReference>
<dbReference type="GO" id="GO:0005886">
    <property type="term" value="C:plasma membrane"/>
    <property type="evidence" value="ECO:0007669"/>
    <property type="project" value="UniProtKB-SubCell"/>
</dbReference>
<evidence type="ECO:0000256" key="11">
    <source>
        <dbReference type="SAM" id="Phobius"/>
    </source>
</evidence>
<keyword evidence="8 10" id="KW-0472">Membrane</keyword>
<dbReference type="SUPFAM" id="SSF54631">
    <property type="entry name" value="CBS-domain pair"/>
    <property type="match status" value="1"/>
</dbReference>
<dbReference type="InterPro" id="IPR005170">
    <property type="entry name" value="Transptr-assoc_dom"/>
</dbReference>
<evidence type="ECO:0000256" key="4">
    <source>
        <dbReference type="ARBA" id="ARBA00022692"/>
    </source>
</evidence>
<dbReference type="InterPro" id="IPR016169">
    <property type="entry name" value="FAD-bd_PCMH_sub2"/>
</dbReference>
<dbReference type="GO" id="GO:0050660">
    <property type="term" value="F:flavin adenine dinucleotide binding"/>
    <property type="evidence" value="ECO:0007669"/>
    <property type="project" value="InterPro"/>
</dbReference>
<dbReference type="Proteomes" id="UP000221653">
    <property type="component" value="Unassembled WGS sequence"/>
</dbReference>
<protein>
    <submittedName>
        <fullName evidence="14">CBS domain containing-hemolysin-like protein</fullName>
    </submittedName>
</protein>
<keyword evidence="7 9" id="KW-0129">CBS domain</keyword>
<accession>A0A2A9DPL4</accession>
<dbReference type="EMBL" id="PDJF01000001">
    <property type="protein sequence ID" value="PFG28296.1"/>
    <property type="molecule type" value="Genomic_DNA"/>
</dbReference>
<reference evidence="14 15" key="1">
    <citation type="submission" date="2017-10" db="EMBL/GenBank/DDBJ databases">
        <title>Sequencing the genomes of 1000 actinobacteria strains.</title>
        <authorList>
            <person name="Klenk H.-P."/>
        </authorList>
    </citation>
    <scope>NUCLEOTIDE SEQUENCE [LARGE SCALE GENOMIC DNA]</scope>
    <source>
        <strain evidence="14 15">DSM 20688</strain>
    </source>
</reference>
<feature type="transmembrane region" description="Helical" evidence="11">
    <location>
        <begin position="60"/>
        <end position="85"/>
    </location>
</feature>
<evidence type="ECO:0000259" key="12">
    <source>
        <dbReference type="PROSITE" id="PS51371"/>
    </source>
</evidence>
<dbReference type="Gene3D" id="3.10.580.10">
    <property type="entry name" value="CBS-domain"/>
    <property type="match status" value="1"/>
</dbReference>
<evidence type="ECO:0000313" key="15">
    <source>
        <dbReference type="Proteomes" id="UP000221653"/>
    </source>
</evidence>
<feature type="domain" description="CBS" evidence="12">
    <location>
        <begin position="273"/>
        <end position="330"/>
    </location>
</feature>
<dbReference type="Pfam" id="PF00571">
    <property type="entry name" value="CBS"/>
    <property type="match status" value="1"/>
</dbReference>
<comment type="similarity">
    <text evidence="2">Belongs to the UPF0053 family.</text>
</comment>
<dbReference type="AlphaFoldDB" id="A0A2A9DPL4"/>
<dbReference type="SUPFAM" id="SSF56176">
    <property type="entry name" value="FAD-binding/transporter-associated domain-like"/>
    <property type="match status" value="1"/>
</dbReference>
<dbReference type="STRING" id="1724.GCA_001044175_01323"/>
<evidence type="ECO:0000256" key="8">
    <source>
        <dbReference type="ARBA" id="ARBA00023136"/>
    </source>
</evidence>
<evidence type="ECO:0000256" key="2">
    <source>
        <dbReference type="ARBA" id="ARBA00006337"/>
    </source>
</evidence>
<dbReference type="PANTHER" id="PTHR22777:SF32">
    <property type="entry name" value="UPF0053 INNER MEMBRANE PROTEIN YFJD"/>
    <property type="match status" value="1"/>
</dbReference>
<dbReference type="FunFam" id="3.10.580.10:FF:000002">
    <property type="entry name" value="Magnesium/cobalt efflux protein CorC"/>
    <property type="match status" value="1"/>
</dbReference>
<gene>
    <name evidence="14" type="ORF">ATK06_1399</name>
</gene>
<dbReference type="RefSeq" id="WP_048379512.1">
    <property type="nucleotide sequence ID" value="NZ_LDYE01000003.1"/>
</dbReference>
<evidence type="ECO:0000256" key="10">
    <source>
        <dbReference type="PROSITE-ProRule" id="PRU01193"/>
    </source>
</evidence>
<dbReference type="InterPro" id="IPR046342">
    <property type="entry name" value="CBS_dom_sf"/>
</dbReference>
<dbReference type="CDD" id="cd04590">
    <property type="entry name" value="CBS_pair_CorC_HlyC_assoc"/>
    <property type="match status" value="1"/>
</dbReference>
<dbReference type="InterPro" id="IPR036318">
    <property type="entry name" value="FAD-bd_PCMH-like_sf"/>
</dbReference>
<feature type="transmembrane region" description="Helical" evidence="11">
    <location>
        <begin position="91"/>
        <end position="111"/>
    </location>
</feature>
<comment type="subcellular location">
    <subcellularLocation>
        <location evidence="1">Cell membrane</location>
        <topology evidence="1">Multi-pass membrane protein</topology>
    </subcellularLocation>
</comment>
<dbReference type="PANTHER" id="PTHR22777">
    <property type="entry name" value="HEMOLYSIN-RELATED"/>
    <property type="match status" value="1"/>
</dbReference>
<feature type="transmembrane region" description="Helical" evidence="11">
    <location>
        <begin position="123"/>
        <end position="146"/>
    </location>
</feature>
<dbReference type="OrthoDB" id="110231at2"/>
<dbReference type="InterPro" id="IPR044751">
    <property type="entry name" value="Ion_transp-like_CBS"/>
</dbReference>
<dbReference type="PROSITE" id="PS51371">
    <property type="entry name" value="CBS"/>
    <property type="match status" value="1"/>
</dbReference>
<evidence type="ECO:0000256" key="5">
    <source>
        <dbReference type="ARBA" id="ARBA00022737"/>
    </source>
</evidence>
<evidence type="ECO:0000256" key="6">
    <source>
        <dbReference type="ARBA" id="ARBA00022989"/>
    </source>
</evidence>
<evidence type="ECO:0000256" key="3">
    <source>
        <dbReference type="ARBA" id="ARBA00022475"/>
    </source>
</evidence>
<dbReference type="Pfam" id="PF03471">
    <property type="entry name" value="CorC_HlyC"/>
    <property type="match status" value="1"/>
</dbReference>
<keyword evidence="15" id="KW-1185">Reference proteome</keyword>
<feature type="transmembrane region" description="Helical" evidence="11">
    <location>
        <begin position="6"/>
        <end position="30"/>
    </location>
</feature>
<keyword evidence="3" id="KW-1003">Cell membrane</keyword>
<evidence type="ECO:0000256" key="9">
    <source>
        <dbReference type="PROSITE-ProRule" id="PRU00703"/>
    </source>
</evidence>
<dbReference type="SMART" id="SM01091">
    <property type="entry name" value="CorC_HlyC"/>
    <property type="match status" value="1"/>
</dbReference>
<evidence type="ECO:0000259" key="13">
    <source>
        <dbReference type="PROSITE" id="PS51846"/>
    </source>
</evidence>
<evidence type="ECO:0000256" key="1">
    <source>
        <dbReference type="ARBA" id="ARBA00004651"/>
    </source>
</evidence>
<dbReference type="Pfam" id="PF01595">
    <property type="entry name" value="CNNM"/>
    <property type="match status" value="1"/>
</dbReference>
<name>A0A2A9DPL4_9CORY</name>
<dbReference type="InterPro" id="IPR002550">
    <property type="entry name" value="CNNM"/>
</dbReference>
<comment type="caution">
    <text evidence="14">The sequence shown here is derived from an EMBL/GenBank/DDBJ whole genome shotgun (WGS) entry which is preliminary data.</text>
</comment>
<dbReference type="PROSITE" id="PS51846">
    <property type="entry name" value="CNNM"/>
    <property type="match status" value="1"/>
</dbReference>
<evidence type="ECO:0000313" key="14">
    <source>
        <dbReference type="EMBL" id="PFG28296.1"/>
    </source>
</evidence>
<keyword evidence="6 10" id="KW-1133">Transmembrane helix</keyword>
<sequence>MDEVIFATITVVALLLSGLIGTVETALGAVSRARAEELRKEERRGASELLRILDRRADHINLLVLLRTILDVAAAVFATSFFVHVIDPNGWAIFAAIAVVSLISFMVIGVFSRTMGRKNPYTISLNVAVVLGAIGTVLGPIARLLIKVGNIFAPGEGFRDGPYATEIELRELVDIAQEHGIVEIEERRMIQNVFDLAGTTTRQVMVPRPEMVWIEGAKNAGQATSLCVRSGYSRLPVIGENVDDIKGVVYLKDLVAKTYQHTDGGRSVQVEEVMRDAFFVPDSKPLDELLHHMQSTRNHLAMVVDEYGGIAGMVSMEDILEEIVGEIADEYDDEDGDPIEQIAPRTYRVMARTSLEDLATVLKDDLDYRVDFSDEVEDQVDTVAGLATFALGRIPLPGSEITIDGLHLRTESGHDRRGRIKVRHVIVTVEDVPEPLDTESE</sequence>